<protein>
    <submittedName>
        <fullName evidence="1">Uncharacterized protein</fullName>
    </submittedName>
</protein>
<dbReference type="EMBL" id="GBXM01062030">
    <property type="protein sequence ID" value="JAH46547.1"/>
    <property type="molecule type" value="Transcribed_RNA"/>
</dbReference>
<name>A0A0E9SZ55_ANGAN</name>
<dbReference type="AlphaFoldDB" id="A0A0E9SZ55"/>
<organism evidence="1">
    <name type="scientific">Anguilla anguilla</name>
    <name type="common">European freshwater eel</name>
    <name type="synonym">Muraena anguilla</name>
    <dbReference type="NCBI Taxonomy" id="7936"/>
    <lineage>
        <taxon>Eukaryota</taxon>
        <taxon>Metazoa</taxon>
        <taxon>Chordata</taxon>
        <taxon>Craniata</taxon>
        <taxon>Vertebrata</taxon>
        <taxon>Euteleostomi</taxon>
        <taxon>Actinopterygii</taxon>
        <taxon>Neopterygii</taxon>
        <taxon>Teleostei</taxon>
        <taxon>Anguilliformes</taxon>
        <taxon>Anguillidae</taxon>
        <taxon>Anguilla</taxon>
    </lineage>
</organism>
<evidence type="ECO:0000313" key="1">
    <source>
        <dbReference type="EMBL" id="JAH46547.1"/>
    </source>
</evidence>
<reference evidence="1" key="2">
    <citation type="journal article" date="2015" name="Fish Shellfish Immunol.">
        <title>Early steps in the European eel (Anguilla anguilla)-Vibrio vulnificus interaction in the gills: Role of the RtxA13 toxin.</title>
        <authorList>
            <person name="Callol A."/>
            <person name="Pajuelo D."/>
            <person name="Ebbesson L."/>
            <person name="Teles M."/>
            <person name="MacKenzie S."/>
            <person name="Amaro C."/>
        </authorList>
    </citation>
    <scope>NUCLEOTIDE SEQUENCE</scope>
</reference>
<sequence length="34" mass="4096">MALRNQRHHYGSMKSQINMKKTCKLLIMFHYASK</sequence>
<proteinExistence type="predicted"/>
<reference evidence="1" key="1">
    <citation type="submission" date="2014-11" db="EMBL/GenBank/DDBJ databases">
        <authorList>
            <person name="Amaro Gonzalez C."/>
        </authorList>
    </citation>
    <scope>NUCLEOTIDE SEQUENCE</scope>
</reference>
<accession>A0A0E9SZ55</accession>